<dbReference type="Proteomes" id="UP001056120">
    <property type="component" value="Linkage Group LG16"/>
</dbReference>
<dbReference type="EMBL" id="CM042033">
    <property type="protein sequence ID" value="KAI3774084.1"/>
    <property type="molecule type" value="Genomic_DNA"/>
</dbReference>
<organism evidence="1 2">
    <name type="scientific">Smallanthus sonchifolius</name>
    <dbReference type="NCBI Taxonomy" id="185202"/>
    <lineage>
        <taxon>Eukaryota</taxon>
        <taxon>Viridiplantae</taxon>
        <taxon>Streptophyta</taxon>
        <taxon>Embryophyta</taxon>
        <taxon>Tracheophyta</taxon>
        <taxon>Spermatophyta</taxon>
        <taxon>Magnoliopsida</taxon>
        <taxon>eudicotyledons</taxon>
        <taxon>Gunneridae</taxon>
        <taxon>Pentapetalae</taxon>
        <taxon>asterids</taxon>
        <taxon>campanulids</taxon>
        <taxon>Asterales</taxon>
        <taxon>Asteraceae</taxon>
        <taxon>Asteroideae</taxon>
        <taxon>Heliantheae alliance</taxon>
        <taxon>Millerieae</taxon>
        <taxon>Smallanthus</taxon>
    </lineage>
</organism>
<name>A0ACB9FRU4_9ASTR</name>
<reference evidence="1 2" key="2">
    <citation type="journal article" date="2022" name="Mol. Ecol. Resour.">
        <title>The genomes of chicory, endive, great burdock and yacon provide insights into Asteraceae paleo-polyploidization history and plant inulin production.</title>
        <authorList>
            <person name="Fan W."/>
            <person name="Wang S."/>
            <person name="Wang H."/>
            <person name="Wang A."/>
            <person name="Jiang F."/>
            <person name="Liu H."/>
            <person name="Zhao H."/>
            <person name="Xu D."/>
            <person name="Zhang Y."/>
        </authorList>
    </citation>
    <scope>NUCLEOTIDE SEQUENCE [LARGE SCALE GENOMIC DNA]</scope>
    <source>
        <strain evidence="2">cv. Yunnan</strain>
        <tissue evidence="1">Leaves</tissue>
    </source>
</reference>
<reference evidence="2" key="1">
    <citation type="journal article" date="2022" name="Mol. Ecol. Resour.">
        <title>The genomes of chicory, endive, great burdock and yacon provide insights into Asteraceae palaeo-polyploidization history and plant inulin production.</title>
        <authorList>
            <person name="Fan W."/>
            <person name="Wang S."/>
            <person name="Wang H."/>
            <person name="Wang A."/>
            <person name="Jiang F."/>
            <person name="Liu H."/>
            <person name="Zhao H."/>
            <person name="Xu D."/>
            <person name="Zhang Y."/>
        </authorList>
    </citation>
    <scope>NUCLEOTIDE SEQUENCE [LARGE SCALE GENOMIC DNA]</scope>
    <source>
        <strain evidence="2">cv. Yunnan</strain>
    </source>
</reference>
<protein>
    <submittedName>
        <fullName evidence="1">Uncharacterized protein</fullName>
    </submittedName>
</protein>
<evidence type="ECO:0000313" key="2">
    <source>
        <dbReference type="Proteomes" id="UP001056120"/>
    </source>
</evidence>
<keyword evidence="2" id="KW-1185">Reference proteome</keyword>
<proteinExistence type="predicted"/>
<accession>A0ACB9FRU4</accession>
<sequence>MVVVFWYLSIQNPNRSHIPCSLRPLPSLPLSRRSLRFKVALPIAANLRFKAAIPIAAHIKQLDSEVGTILAVAGGSNASVICTNS</sequence>
<gene>
    <name evidence="1" type="ORF">L1987_48627</name>
</gene>
<comment type="caution">
    <text evidence="1">The sequence shown here is derived from an EMBL/GenBank/DDBJ whole genome shotgun (WGS) entry which is preliminary data.</text>
</comment>
<evidence type="ECO:0000313" key="1">
    <source>
        <dbReference type="EMBL" id="KAI3774084.1"/>
    </source>
</evidence>